<dbReference type="InterPro" id="IPR032466">
    <property type="entry name" value="Metal_Hydrolase"/>
</dbReference>
<name>A0A4U1L5V0_9SPHN</name>
<accession>A0A4U1L5V0</accession>
<dbReference type="GO" id="GO:0070573">
    <property type="term" value="F:metallodipeptidase activity"/>
    <property type="evidence" value="ECO:0007669"/>
    <property type="project" value="InterPro"/>
</dbReference>
<comment type="caution">
    <text evidence="1">The sequence shown here is derived from an EMBL/GenBank/DDBJ whole genome shotgun (WGS) entry which is preliminary data.</text>
</comment>
<dbReference type="Proteomes" id="UP000309138">
    <property type="component" value="Unassembled WGS sequence"/>
</dbReference>
<sequence>MRRVAIGAAALILVAAAAFFLLAPGMAERSMNRIARTPLPAVSAETRALHDRLAIADLHGDTLLWQRSLLDAADRGHVDLPRLEAGNVALQVFSSVTKTPKDQNYDANGADSDNITMLAIGQLQPVRTWGSLLERSLWHATKLHRAAAASEGRLRLIHTPDDLARLLADRAAGQRATGGLLSIEGLHNLEGDLRNLDRLHAAGFRMAGLTHFFDNELAGSMHGLGKGGLTPLGRQAVRRMEALSMIVDVAHASHPAVAEVLAMARRPVVSSHGGVQATCRVNRNLTDAEIRGIARTGGVIGIGYWDAAVCDTSPAAIAAAIAHVRDLVGIDHVGLGSDFDGAVTTGFDAGQLAVVTQALKDRGFTDGEVAQVMGGNVLRLLRGGLAPRDLQAAAAPL</sequence>
<reference evidence="1 2" key="1">
    <citation type="submission" date="2019-04" db="EMBL/GenBank/DDBJ databases">
        <authorList>
            <person name="Yang Y."/>
            <person name="Wei D."/>
        </authorList>
    </citation>
    <scope>NUCLEOTIDE SEQUENCE [LARGE SCALE GENOMIC DNA]</scope>
    <source>
        <strain evidence="1 2">L-1-4w-11</strain>
    </source>
</reference>
<dbReference type="CDD" id="cd01301">
    <property type="entry name" value="rDP_like"/>
    <property type="match status" value="1"/>
</dbReference>
<proteinExistence type="predicted"/>
<dbReference type="AlphaFoldDB" id="A0A4U1L5V0"/>
<gene>
    <name evidence="1" type="ORF">FBR43_09705</name>
</gene>
<dbReference type="PANTHER" id="PTHR10443:SF12">
    <property type="entry name" value="DIPEPTIDASE"/>
    <property type="match status" value="1"/>
</dbReference>
<keyword evidence="2" id="KW-1185">Reference proteome</keyword>
<organism evidence="1 2">
    <name type="scientific">Sphingomonas baiyangensis</name>
    <dbReference type="NCBI Taxonomy" id="2572576"/>
    <lineage>
        <taxon>Bacteria</taxon>
        <taxon>Pseudomonadati</taxon>
        <taxon>Pseudomonadota</taxon>
        <taxon>Alphaproteobacteria</taxon>
        <taxon>Sphingomonadales</taxon>
        <taxon>Sphingomonadaceae</taxon>
        <taxon>Sphingomonas</taxon>
    </lineage>
</organism>
<evidence type="ECO:0000313" key="2">
    <source>
        <dbReference type="Proteomes" id="UP000309138"/>
    </source>
</evidence>
<dbReference type="EMBL" id="SWKR01000002">
    <property type="protein sequence ID" value="TKD52212.1"/>
    <property type="molecule type" value="Genomic_DNA"/>
</dbReference>
<dbReference type="PANTHER" id="PTHR10443">
    <property type="entry name" value="MICROSOMAL DIPEPTIDASE"/>
    <property type="match status" value="1"/>
</dbReference>
<dbReference type="Gene3D" id="3.20.20.140">
    <property type="entry name" value="Metal-dependent hydrolases"/>
    <property type="match status" value="1"/>
</dbReference>
<dbReference type="OrthoDB" id="9804920at2"/>
<dbReference type="InterPro" id="IPR008257">
    <property type="entry name" value="Pept_M19"/>
</dbReference>
<dbReference type="GO" id="GO:0006508">
    <property type="term" value="P:proteolysis"/>
    <property type="evidence" value="ECO:0007669"/>
    <property type="project" value="InterPro"/>
</dbReference>
<evidence type="ECO:0000313" key="1">
    <source>
        <dbReference type="EMBL" id="TKD52212.1"/>
    </source>
</evidence>
<dbReference type="SUPFAM" id="SSF51556">
    <property type="entry name" value="Metallo-dependent hydrolases"/>
    <property type="match status" value="1"/>
</dbReference>
<dbReference type="PROSITE" id="PS51365">
    <property type="entry name" value="RENAL_DIPEPTIDASE_2"/>
    <property type="match status" value="1"/>
</dbReference>
<dbReference type="Pfam" id="PF01244">
    <property type="entry name" value="Peptidase_M19"/>
    <property type="match status" value="1"/>
</dbReference>
<protein>
    <submittedName>
        <fullName evidence="1">Peptidase M19</fullName>
    </submittedName>
</protein>